<sequence>MLTNSVIGSSLSFSLSLYLTGITSWCNGHLPIPYPLRPSLRCTMQFILSSSLLMFPITQVESLSLEFLSSAAEH</sequence>
<dbReference type="RefSeq" id="XP_067483541.1">
    <property type="nucleotide sequence ID" value="XM_067623995.1"/>
</dbReference>
<organism evidence="1 2">
    <name type="scientific">Aspergillus brasiliensis (strain CBS 101740 / IMI 381727 / IBT 21946)</name>
    <dbReference type="NCBI Taxonomy" id="767769"/>
    <lineage>
        <taxon>Eukaryota</taxon>
        <taxon>Fungi</taxon>
        <taxon>Dikarya</taxon>
        <taxon>Ascomycota</taxon>
        <taxon>Pezizomycotina</taxon>
        <taxon>Eurotiomycetes</taxon>
        <taxon>Eurotiomycetidae</taxon>
        <taxon>Eurotiales</taxon>
        <taxon>Aspergillaceae</taxon>
        <taxon>Aspergillus</taxon>
        <taxon>Aspergillus subgen. Circumdati</taxon>
    </lineage>
</organism>
<name>A0A1L9UX69_ASPBC</name>
<dbReference type="EMBL" id="KV878680">
    <property type="protein sequence ID" value="OJJ76294.1"/>
    <property type="molecule type" value="Genomic_DNA"/>
</dbReference>
<evidence type="ECO:0000313" key="1">
    <source>
        <dbReference type="EMBL" id="OJJ76294.1"/>
    </source>
</evidence>
<reference evidence="2" key="1">
    <citation type="journal article" date="2017" name="Genome Biol.">
        <title>Comparative genomics reveals high biological diversity and specific adaptations in the industrially and medically important fungal genus Aspergillus.</title>
        <authorList>
            <person name="de Vries R.P."/>
            <person name="Riley R."/>
            <person name="Wiebenga A."/>
            <person name="Aguilar-Osorio G."/>
            <person name="Amillis S."/>
            <person name="Uchima C.A."/>
            <person name="Anderluh G."/>
            <person name="Asadollahi M."/>
            <person name="Askin M."/>
            <person name="Barry K."/>
            <person name="Battaglia E."/>
            <person name="Bayram O."/>
            <person name="Benocci T."/>
            <person name="Braus-Stromeyer S.A."/>
            <person name="Caldana C."/>
            <person name="Canovas D."/>
            <person name="Cerqueira G.C."/>
            <person name="Chen F."/>
            <person name="Chen W."/>
            <person name="Choi C."/>
            <person name="Clum A."/>
            <person name="Dos Santos R.A."/>
            <person name="Damasio A.R."/>
            <person name="Diallinas G."/>
            <person name="Emri T."/>
            <person name="Fekete E."/>
            <person name="Flipphi M."/>
            <person name="Freyberg S."/>
            <person name="Gallo A."/>
            <person name="Gournas C."/>
            <person name="Habgood R."/>
            <person name="Hainaut M."/>
            <person name="Harispe M.L."/>
            <person name="Henrissat B."/>
            <person name="Hilden K.S."/>
            <person name="Hope R."/>
            <person name="Hossain A."/>
            <person name="Karabika E."/>
            <person name="Karaffa L."/>
            <person name="Karanyi Z."/>
            <person name="Krasevec N."/>
            <person name="Kuo A."/>
            <person name="Kusch H."/>
            <person name="LaButti K."/>
            <person name="Lagendijk E.L."/>
            <person name="Lapidus A."/>
            <person name="Levasseur A."/>
            <person name="Lindquist E."/>
            <person name="Lipzen A."/>
            <person name="Logrieco A.F."/>
            <person name="MacCabe A."/>
            <person name="Maekelae M.R."/>
            <person name="Malavazi I."/>
            <person name="Melin P."/>
            <person name="Meyer V."/>
            <person name="Mielnichuk N."/>
            <person name="Miskei M."/>
            <person name="Molnar A.P."/>
            <person name="Mule G."/>
            <person name="Ngan C.Y."/>
            <person name="Orejas M."/>
            <person name="Orosz E."/>
            <person name="Ouedraogo J.P."/>
            <person name="Overkamp K.M."/>
            <person name="Park H.-S."/>
            <person name="Perrone G."/>
            <person name="Piumi F."/>
            <person name="Punt P.J."/>
            <person name="Ram A.F."/>
            <person name="Ramon A."/>
            <person name="Rauscher S."/>
            <person name="Record E."/>
            <person name="Riano-Pachon D.M."/>
            <person name="Robert V."/>
            <person name="Roehrig J."/>
            <person name="Ruller R."/>
            <person name="Salamov A."/>
            <person name="Salih N.S."/>
            <person name="Samson R.A."/>
            <person name="Sandor E."/>
            <person name="Sanguinetti M."/>
            <person name="Schuetze T."/>
            <person name="Sepcic K."/>
            <person name="Shelest E."/>
            <person name="Sherlock G."/>
            <person name="Sophianopoulou V."/>
            <person name="Squina F.M."/>
            <person name="Sun H."/>
            <person name="Susca A."/>
            <person name="Todd R.B."/>
            <person name="Tsang A."/>
            <person name="Unkles S.E."/>
            <person name="van de Wiele N."/>
            <person name="van Rossen-Uffink D."/>
            <person name="Oliveira J.V."/>
            <person name="Vesth T.C."/>
            <person name="Visser J."/>
            <person name="Yu J.-H."/>
            <person name="Zhou M."/>
            <person name="Andersen M.R."/>
            <person name="Archer D.B."/>
            <person name="Baker S.E."/>
            <person name="Benoit I."/>
            <person name="Brakhage A.A."/>
            <person name="Braus G.H."/>
            <person name="Fischer R."/>
            <person name="Frisvad J.C."/>
            <person name="Goldman G.H."/>
            <person name="Houbraken J."/>
            <person name="Oakley B."/>
            <person name="Pocsi I."/>
            <person name="Scazzocchio C."/>
            <person name="Seiboth B."/>
            <person name="vanKuyk P.A."/>
            <person name="Wortman J."/>
            <person name="Dyer P.S."/>
            <person name="Grigoriev I.V."/>
        </authorList>
    </citation>
    <scope>NUCLEOTIDE SEQUENCE [LARGE SCALE GENOMIC DNA]</scope>
    <source>
        <strain evidence="2">CBS 101740 / IMI 381727 / IBT 21946</strain>
    </source>
</reference>
<evidence type="ECO:0000313" key="2">
    <source>
        <dbReference type="Proteomes" id="UP000184499"/>
    </source>
</evidence>
<proteinExistence type="predicted"/>
<gene>
    <name evidence="1" type="ORF">ASPBRDRAFT_38726</name>
</gene>
<dbReference type="Proteomes" id="UP000184499">
    <property type="component" value="Unassembled WGS sequence"/>
</dbReference>
<dbReference type="GeneID" id="93576483"/>
<protein>
    <submittedName>
        <fullName evidence="1">Uncharacterized protein</fullName>
    </submittedName>
</protein>
<dbReference type="AlphaFoldDB" id="A0A1L9UX69"/>
<accession>A0A1L9UX69</accession>
<dbReference type="VEuPathDB" id="FungiDB:ASPBRDRAFT_38726"/>
<keyword evidence="2" id="KW-1185">Reference proteome</keyword>